<accession>A0A1H4EB08</accession>
<proteinExistence type="predicted"/>
<gene>
    <name evidence="1" type="ORF">SAMN05443667_10998</name>
</gene>
<dbReference type="EMBL" id="FNRD01000009">
    <property type="protein sequence ID" value="SEA82007.1"/>
    <property type="molecule type" value="Genomic_DNA"/>
</dbReference>
<evidence type="ECO:0000313" key="1">
    <source>
        <dbReference type="EMBL" id="SEA82007.1"/>
    </source>
</evidence>
<organism evidence="1 2">
    <name type="scientific">Flavobacterium gillisiae</name>
    <dbReference type="NCBI Taxonomy" id="150146"/>
    <lineage>
        <taxon>Bacteria</taxon>
        <taxon>Pseudomonadati</taxon>
        <taxon>Bacteroidota</taxon>
        <taxon>Flavobacteriia</taxon>
        <taxon>Flavobacteriales</taxon>
        <taxon>Flavobacteriaceae</taxon>
        <taxon>Flavobacterium</taxon>
    </lineage>
</organism>
<evidence type="ECO:0000313" key="2">
    <source>
        <dbReference type="Proteomes" id="UP000198951"/>
    </source>
</evidence>
<protein>
    <submittedName>
        <fullName evidence="1">Bacteriophage abortive infection AbiH</fullName>
    </submittedName>
</protein>
<sequence>MAIMKTIENVEFKKQIAFEELFEGYFKDEFDRDFNSIVENYNTDNIKFDNAKINELQLLLKDNNWYHYFRTILEVDTWIDFEIEVENILKQLSILLKSETPQSKKVNYYRDIPINYFDFNLFGIIEHKLEDKELFSIIDKYVDKRALGIKSVHVLSDLSIAFENFTIIFNRYLVDVVGIFYNHKKNNQIIPLLLINEIYTFNYTPTLEKLYNIDKSKVVYLHGEMHEDSEKQNLVFGVNEITQDLKIAKAYDFTKYYQKIKKNSNKKFIEIPTNAKRGLDETIFYVMGHSLDQSDKEYVTDLFKFLEFDSDAYSKICIFYHSTHDREHKLKNLFNIIDKKVIIEMNKTGRLYFSELTINNVEEEFSKKLYFKADSYDIR</sequence>
<dbReference type="AlphaFoldDB" id="A0A1H4EB08"/>
<dbReference type="Pfam" id="PF14253">
    <property type="entry name" value="AbiH"/>
    <property type="match status" value="1"/>
</dbReference>
<keyword evidence="2" id="KW-1185">Reference proteome</keyword>
<name>A0A1H4EB08_9FLAO</name>
<dbReference type="InterPro" id="IPR025935">
    <property type="entry name" value="AbiH"/>
</dbReference>
<dbReference type="Proteomes" id="UP000198951">
    <property type="component" value="Unassembled WGS sequence"/>
</dbReference>
<reference evidence="2" key="1">
    <citation type="submission" date="2016-10" db="EMBL/GenBank/DDBJ databases">
        <authorList>
            <person name="Varghese N."/>
            <person name="Submissions S."/>
        </authorList>
    </citation>
    <scope>NUCLEOTIDE SEQUENCE [LARGE SCALE GENOMIC DNA]</scope>
    <source>
        <strain evidence="2">DSM 22376</strain>
    </source>
</reference>